<dbReference type="InterPro" id="IPR037185">
    <property type="entry name" value="EmrE-like"/>
</dbReference>
<name>J7RQQ1_HUIN7</name>
<evidence type="ECO:0000256" key="3">
    <source>
        <dbReference type="ARBA" id="ARBA00022989"/>
    </source>
</evidence>
<feature type="transmembrane region" description="Helical" evidence="6">
    <location>
        <begin position="189"/>
        <end position="211"/>
    </location>
</feature>
<dbReference type="OMA" id="QIIFIRM"/>
<feature type="transmembrane region" description="Helical" evidence="6">
    <location>
        <begin position="162"/>
        <end position="180"/>
    </location>
</feature>
<feature type="domain" description="EamA" evidence="7">
    <location>
        <begin position="62"/>
        <end position="203"/>
    </location>
</feature>
<evidence type="ECO:0000256" key="2">
    <source>
        <dbReference type="ARBA" id="ARBA00022692"/>
    </source>
</evidence>
<dbReference type="HOGENOM" id="CLU_032828_4_3_1"/>
<feature type="transmembrane region" description="Helical" evidence="6">
    <location>
        <begin position="136"/>
        <end position="156"/>
    </location>
</feature>
<feature type="transmembrane region" description="Helical" evidence="6">
    <location>
        <begin position="327"/>
        <end position="344"/>
    </location>
</feature>
<dbReference type="RefSeq" id="XP_022466378.1">
    <property type="nucleotide sequence ID" value="XM_022610043.1"/>
</dbReference>
<keyword evidence="4 6" id="KW-0472">Membrane</keyword>
<dbReference type="EMBL" id="HE978323">
    <property type="protein sequence ID" value="CCK72133.1"/>
    <property type="molecule type" value="Genomic_DNA"/>
</dbReference>
<evidence type="ECO:0000259" key="7">
    <source>
        <dbReference type="Pfam" id="PF00892"/>
    </source>
</evidence>
<keyword evidence="2 6" id="KW-0812">Transmembrane</keyword>
<evidence type="ECO:0000256" key="5">
    <source>
        <dbReference type="SAM" id="MobiDB-lite"/>
    </source>
</evidence>
<keyword evidence="9" id="KW-1185">Reference proteome</keyword>
<evidence type="ECO:0000313" key="9">
    <source>
        <dbReference type="Proteomes" id="UP000006310"/>
    </source>
</evidence>
<proteinExistence type="predicted"/>
<organism evidence="8 9">
    <name type="scientific">Huiozyma naganishii (strain ATCC MYA-139 / BCRC 22969 / CBS 8797 / KCTC 17520 / NBRC 10181 / NCYC 3082 / Yp74L-3)</name>
    <name type="common">Yeast</name>
    <name type="synonym">Kazachstania naganishii</name>
    <dbReference type="NCBI Taxonomy" id="1071383"/>
    <lineage>
        <taxon>Eukaryota</taxon>
        <taxon>Fungi</taxon>
        <taxon>Dikarya</taxon>
        <taxon>Ascomycota</taxon>
        <taxon>Saccharomycotina</taxon>
        <taxon>Saccharomycetes</taxon>
        <taxon>Saccharomycetales</taxon>
        <taxon>Saccharomycetaceae</taxon>
        <taxon>Huiozyma</taxon>
    </lineage>
</organism>
<dbReference type="OrthoDB" id="306876at2759"/>
<dbReference type="PANTHER" id="PTHR22911:SF6">
    <property type="entry name" value="SOLUTE CARRIER FAMILY 35 MEMBER G1"/>
    <property type="match status" value="1"/>
</dbReference>
<feature type="transmembrane region" description="Helical" evidence="6">
    <location>
        <begin position="350"/>
        <end position="367"/>
    </location>
</feature>
<feature type="domain" description="EamA" evidence="7">
    <location>
        <begin position="234"/>
        <end position="366"/>
    </location>
</feature>
<feature type="transmembrane region" description="Helical" evidence="6">
    <location>
        <begin position="57"/>
        <end position="78"/>
    </location>
</feature>
<dbReference type="Proteomes" id="UP000006310">
    <property type="component" value="Chromosome 10"/>
</dbReference>
<feature type="transmembrane region" description="Helical" evidence="6">
    <location>
        <begin position="231"/>
        <end position="251"/>
    </location>
</feature>
<protein>
    <recommendedName>
        <fullName evidence="7">EamA domain-containing protein</fullName>
    </recommendedName>
</protein>
<dbReference type="SUPFAM" id="SSF103481">
    <property type="entry name" value="Multidrug resistance efflux transporter EmrE"/>
    <property type="match status" value="2"/>
</dbReference>
<dbReference type="KEGG" id="kng:KNAG_0J00500"/>
<evidence type="ECO:0000256" key="6">
    <source>
        <dbReference type="SAM" id="Phobius"/>
    </source>
</evidence>
<comment type="subcellular location">
    <subcellularLocation>
        <location evidence="1">Membrane</location>
        <topology evidence="1">Multi-pass membrane protein</topology>
    </subcellularLocation>
</comment>
<dbReference type="GO" id="GO:0016020">
    <property type="term" value="C:membrane"/>
    <property type="evidence" value="ECO:0007669"/>
    <property type="project" value="UniProtKB-SubCell"/>
</dbReference>
<reference evidence="9" key="2">
    <citation type="submission" date="2012-08" db="EMBL/GenBank/DDBJ databases">
        <title>Genome sequence of Kazachstania naganishii.</title>
        <authorList>
            <person name="Gordon J.L."/>
            <person name="Armisen D."/>
            <person name="Proux-Wera E."/>
            <person name="OhEigeartaigh S.S."/>
            <person name="Byrne K.P."/>
            <person name="Wolfe K.H."/>
        </authorList>
    </citation>
    <scope>NUCLEOTIDE SEQUENCE [LARGE SCALE GENOMIC DNA]</scope>
    <source>
        <strain evidence="9">ATCC MYA-139 / BCRC 22969 / CBS 8797 / CCRC 22969 / KCTC 17520 / NBRC 10181 / NCYC 3082</strain>
    </source>
</reference>
<sequence length="391" mass="44250">MQQVSSSGNLKRVLSPAAQMSDNDDSDIVANKKGTLPMIPPTFNLDRRTRTFKEKYIDPNVGLILLVVSYFFSSSMVVSTKVLETDPGSETKIQPLQILAVRMSITYLGCLLYMYINRNTIPDVPFGERSVRKWLILRGCMGFFSVFGTYFSLMYLSISDSTLIMFLEPSLIIVMAWLFLNERIQRMEIVGCVVSLIGVVLIVRPPFLFGPATFDPDSDQSVESRNPRERLLATLVAVWGTVGMGSVYIIIRHIGDRAHAIMNVSYFSLVTFVVSIVGILVIPSMRFQIPHTWKEWILFANLGVSGFYHQFLLTLGIQRERAGRGSLITYTLLVYALFWDIFLYHHFPPLWSWCGMFLIVGSTVYVVKMKMDDAEQDGTGEALEMTRMTSS</sequence>
<reference evidence="8 9" key="1">
    <citation type="journal article" date="2011" name="Proc. Natl. Acad. Sci. U.S.A.">
        <title>Evolutionary erosion of yeast sex chromosomes by mating-type switching accidents.</title>
        <authorList>
            <person name="Gordon J.L."/>
            <person name="Armisen D."/>
            <person name="Proux-Wera E."/>
            <person name="Oheigeartaigh S.S."/>
            <person name="Byrne K.P."/>
            <person name="Wolfe K.H."/>
        </authorList>
    </citation>
    <scope>NUCLEOTIDE SEQUENCE [LARGE SCALE GENOMIC DNA]</scope>
    <source>
        <strain evidence="9">ATCC MYA-139 / BCRC 22969 / CBS 8797 / CCRC 22969 / KCTC 17520 / NBRC 10181 / NCYC 3082</strain>
    </source>
</reference>
<feature type="transmembrane region" description="Helical" evidence="6">
    <location>
        <begin position="296"/>
        <end position="315"/>
    </location>
</feature>
<evidence type="ECO:0000313" key="8">
    <source>
        <dbReference type="EMBL" id="CCK72133.1"/>
    </source>
</evidence>
<dbReference type="eggNOG" id="KOG4510">
    <property type="taxonomic scope" value="Eukaryota"/>
</dbReference>
<feature type="transmembrane region" description="Helical" evidence="6">
    <location>
        <begin position="98"/>
        <end position="116"/>
    </location>
</feature>
<dbReference type="GeneID" id="34527888"/>
<dbReference type="PANTHER" id="PTHR22911">
    <property type="entry name" value="ACYL-MALONYL CONDENSING ENZYME-RELATED"/>
    <property type="match status" value="1"/>
</dbReference>
<keyword evidence="3 6" id="KW-1133">Transmembrane helix</keyword>
<gene>
    <name evidence="8" type="primary">KNAG0J00500</name>
    <name evidence="8" type="ordered locus">KNAG_0J00500</name>
</gene>
<feature type="region of interest" description="Disordered" evidence="5">
    <location>
        <begin position="1"/>
        <end position="24"/>
    </location>
</feature>
<dbReference type="AlphaFoldDB" id="J7RQQ1"/>
<accession>J7RQQ1</accession>
<evidence type="ECO:0000256" key="4">
    <source>
        <dbReference type="ARBA" id="ARBA00023136"/>
    </source>
</evidence>
<feature type="transmembrane region" description="Helical" evidence="6">
    <location>
        <begin position="263"/>
        <end position="284"/>
    </location>
</feature>
<evidence type="ECO:0000256" key="1">
    <source>
        <dbReference type="ARBA" id="ARBA00004141"/>
    </source>
</evidence>
<dbReference type="Pfam" id="PF00892">
    <property type="entry name" value="EamA"/>
    <property type="match status" value="2"/>
</dbReference>
<dbReference type="InterPro" id="IPR000620">
    <property type="entry name" value="EamA_dom"/>
</dbReference>